<dbReference type="OrthoDB" id="2917523at2"/>
<protein>
    <recommendedName>
        <fullName evidence="3">Phage protein</fullName>
    </recommendedName>
</protein>
<dbReference type="STRING" id="574375.AZF08_14015"/>
<sequence>MYTVNDVMYSLRKSLEEFAPTTWVYDGVSLMGKAKPFLTIESLTGTIDRYSKDNYVRNHLIQIGVYSDTVSNRNELQDRIIDRLERRPIDLYDTSSKAPTLVGFLYAEVSSFEPIPQEDGTQITAKHRSFITITIQN</sequence>
<dbReference type="RefSeq" id="WP_033677324.1">
    <property type="nucleotide sequence ID" value="NZ_JOTM01000030.1"/>
</dbReference>
<dbReference type="EMBL" id="JOTM01000030">
    <property type="protein sequence ID" value="KEK22469.1"/>
    <property type="molecule type" value="Genomic_DNA"/>
</dbReference>
<proteinExistence type="predicted"/>
<comment type="caution">
    <text evidence="1">The sequence shown here is derived from an EMBL/GenBank/DDBJ whole genome shotgun (WGS) entry which is preliminary data.</text>
</comment>
<evidence type="ECO:0000313" key="2">
    <source>
        <dbReference type="Proteomes" id="UP000027778"/>
    </source>
</evidence>
<organism evidence="1 2">
    <name type="scientific">Bacillus gaemokensis</name>
    <dbReference type="NCBI Taxonomy" id="574375"/>
    <lineage>
        <taxon>Bacteria</taxon>
        <taxon>Bacillati</taxon>
        <taxon>Bacillota</taxon>
        <taxon>Bacilli</taxon>
        <taxon>Bacillales</taxon>
        <taxon>Bacillaceae</taxon>
        <taxon>Bacillus</taxon>
        <taxon>Bacillus cereus group</taxon>
    </lineage>
</organism>
<dbReference type="Proteomes" id="UP000027778">
    <property type="component" value="Unassembled WGS sequence"/>
</dbReference>
<reference evidence="1 2" key="1">
    <citation type="submission" date="2014-06" db="EMBL/GenBank/DDBJ databases">
        <title>Draft genome sequence of Bacillus gaemokensis JCM 15801 (MCCC 1A00707).</title>
        <authorList>
            <person name="Lai Q."/>
            <person name="Liu Y."/>
            <person name="Shao Z."/>
        </authorList>
    </citation>
    <scope>NUCLEOTIDE SEQUENCE [LARGE SCALE GENOMIC DNA]</scope>
    <source>
        <strain evidence="1 2">JCM 15801</strain>
    </source>
</reference>
<evidence type="ECO:0000313" key="1">
    <source>
        <dbReference type="EMBL" id="KEK22469.1"/>
    </source>
</evidence>
<keyword evidence="2" id="KW-1185">Reference proteome</keyword>
<gene>
    <name evidence="1" type="ORF">BAGA_18860</name>
</gene>
<name>A0A073K5C0_9BACI</name>
<dbReference type="AlphaFoldDB" id="A0A073K5C0"/>
<accession>A0A073K5C0</accession>
<evidence type="ECO:0008006" key="3">
    <source>
        <dbReference type="Google" id="ProtNLM"/>
    </source>
</evidence>